<protein>
    <submittedName>
        <fullName evidence="2">Glutamine amidotransferase class-II</fullName>
    </submittedName>
</protein>
<accession>C7RIV9</accession>
<dbReference type="HOGENOM" id="CLU_404236_0_0_4"/>
<dbReference type="STRING" id="522306.CAP2UW1_0072"/>
<dbReference type="AlphaFoldDB" id="C7RIV9"/>
<dbReference type="Pfam" id="PF13522">
    <property type="entry name" value="GATase_6"/>
    <property type="match status" value="1"/>
</dbReference>
<feature type="domain" description="Glutamine amidotransferase type-2" evidence="1">
    <location>
        <begin position="2"/>
        <end position="256"/>
    </location>
</feature>
<dbReference type="InterPro" id="IPR017932">
    <property type="entry name" value="GATase_2_dom"/>
</dbReference>
<keyword evidence="2" id="KW-0315">Glutamine amidotransferase</keyword>
<dbReference type="PROSITE" id="PS51278">
    <property type="entry name" value="GATASE_TYPE_2"/>
    <property type="match status" value="1"/>
</dbReference>
<dbReference type="KEGG" id="app:CAP2UW1_0072"/>
<dbReference type="eggNOG" id="COG0037">
    <property type="taxonomic scope" value="Bacteria"/>
</dbReference>
<dbReference type="InterPro" id="IPR029055">
    <property type="entry name" value="Ntn_hydrolases_N"/>
</dbReference>
<proteinExistence type="predicted"/>
<evidence type="ECO:0000313" key="2">
    <source>
        <dbReference type="EMBL" id="ACV33445.1"/>
    </source>
</evidence>
<sequence length="684" mass="76729" precursor="true">MCGIFGIALRQGADMLPDTVRKLLTNLYVFSESRGKESAGLHLYLPDAASAWTLKGAQAATELLRTKAYKEALSQGLTLAYGSSKDSLAQPLIVMAHSRLVTNGTAALDRNNQPVRWGGVSMIHNGIVVNVDKLWQTNPDLKRAAEVDTEVMAAVIDRSLRQEFDPIKATRTVFSAIKGAASVAWVHEEASTVTLATNTGDLYVATLPEEMGLVFASERYILTEALAKTLGREGAASIMSNLEWLQAGNGLVFDLNAAGSARHFGLAPDADLVAMACMRHLAARQHDIGAASSNPAPVGFSNQVDEKLVRYGEERIRGLRRCTCCVLPETFPFIEFDEKGVCNYCRSYKPRYAGMHPTETRKTFIDSLVKYRRNGKEPDVLVPFSGGRDSSYGLHLIHEEFGLRPITFTYDWGMVTDLARRNVARMCGQLGIPNILVSADIKAKRENIRKNVAAWLKKPDLGMVPLFMAGDKHFFRVVNQLKRQTGIALDLWCANPLENTDFKSGFCGVRPDFDKSRVDYLSIGRKAQMAAYYGARFLRNTGYLNASLLDTFGAFVAYYFEPRRDFYFIFDHFIWNEDEVNKTLLSTYDWELSPDSPSTWRIGDGTAPFYNYVYMTARGFSEFDTFRSNQIREGMITREMALESIAVENRPRMESLRWYLATIGLDFNETIRRVNELDTMGLHR</sequence>
<name>C7RIV9_ACCRE</name>
<evidence type="ECO:0000259" key="1">
    <source>
        <dbReference type="PROSITE" id="PS51278"/>
    </source>
</evidence>
<reference evidence="2" key="1">
    <citation type="submission" date="2009-08" db="EMBL/GenBank/DDBJ databases">
        <authorList>
            <consortium name="US DOE Joint Genome Institute"/>
            <person name="Lucas S."/>
            <person name="Copeland A."/>
            <person name="Lapidus A."/>
            <person name="Glavina del Rio T."/>
            <person name="Dalin E."/>
            <person name="Tice H."/>
            <person name="Bruce D."/>
            <person name="Barry K."/>
            <person name="Pitluck S."/>
            <person name="Lowry S."/>
            <person name="Larimer F."/>
            <person name="Land M."/>
            <person name="Hauser L."/>
            <person name="Kyrpides N."/>
            <person name="Ivanova N."/>
            <person name="McMahon K.D."/>
            <person name="Hugenholtz P."/>
        </authorList>
    </citation>
    <scope>NUCLEOTIDE SEQUENCE</scope>
    <source>
        <strain evidence="2">UW-1</strain>
    </source>
</reference>
<dbReference type="Gene3D" id="3.60.20.10">
    <property type="entry name" value="Glutamine Phosphoribosylpyrophosphate, subunit 1, domain 1"/>
    <property type="match status" value="1"/>
</dbReference>
<keyword evidence="2" id="KW-0808">Transferase</keyword>
<dbReference type="GO" id="GO:0016740">
    <property type="term" value="F:transferase activity"/>
    <property type="evidence" value="ECO:0007669"/>
    <property type="project" value="UniProtKB-KW"/>
</dbReference>
<dbReference type="eggNOG" id="COG0449">
    <property type="taxonomic scope" value="Bacteria"/>
</dbReference>
<dbReference type="InterPro" id="IPR014729">
    <property type="entry name" value="Rossmann-like_a/b/a_fold"/>
</dbReference>
<dbReference type="OrthoDB" id="8557965at2"/>
<reference evidence="2" key="2">
    <citation type="submission" date="2009-09" db="EMBL/GenBank/DDBJ databases">
        <title>Complete sequence of chromosome of Candidatus Accumulibacter phosphatis clade IIA str. UW-1.</title>
        <authorList>
            <consortium name="US DOE Joint Genome Institute"/>
            <person name="Martin H.G."/>
            <person name="Ivanova N."/>
            <person name="Kunin V."/>
            <person name="Warnecke F."/>
            <person name="Barry K."/>
            <person name="He S."/>
            <person name="Salamov A."/>
            <person name="Szeto E."/>
            <person name="Dalin E."/>
            <person name="Pangilinan J.L."/>
            <person name="Lapidus A."/>
            <person name="Lowry S."/>
            <person name="Kyrpides N.C."/>
            <person name="McMahon K.D."/>
            <person name="Hugenholtz P."/>
        </authorList>
    </citation>
    <scope>NUCLEOTIDE SEQUENCE [LARGE SCALE GENOMIC DNA]</scope>
    <source>
        <strain evidence="2">UW-1</strain>
    </source>
</reference>
<dbReference type="SUPFAM" id="SSF56235">
    <property type="entry name" value="N-terminal nucleophile aminohydrolases (Ntn hydrolases)"/>
    <property type="match status" value="1"/>
</dbReference>
<dbReference type="SUPFAM" id="SSF52402">
    <property type="entry name" value="Adenine nucleotide alpha hydrolases-like"/>
    <property type="match status" value="1"/>
</dbReference>
<dbReference type="EMBL" id="CP001715">
    <property type="protein sequence ID" value="ACV33445.1"/>
    <property type="molecule type" value="Genomic_DNA"/>
</dbReference>
<gene>
    <name evidence="2" type="ordered locus">CAP2UW1_0072</name>
</gene>
<dbReference type="CDD" id="cd00352">
    <property type="entry name" value="Gn_AT_II"/>
    <property type="match status" value="1"/>
</dbReference>
<organism evidence="2">
    <name type="scientific">Accumulibacter regalis</name>
    <dbReference type="NCBI Taxonomy" id="522306"/>
    <lineage>
        <taxon>Bacteria</taxon>
        <taxon>Pseudomonadati</taxon>
        <taxon>Pseudomonadota</taxon>
        <taxon>Betaproteobacteria</taxon>
        <taxon>Candidatus Accumulibacter</taxon>
    </lineage>
</organism>
<dbReference type="Gene3D" id="3.40.50.620">
    <property type="entry name" value="HUPs"/>
    <property type="match status" value="1"/>
</dbReference>